<feature type="transmembrane region" description="Helical" evidence="1">
    <location>
        <begin position="56"/>
        <end position="78"/>
    </location>
</feature>
<evidence type="ECO:0000313" key="3">
    <source>
        <dbReference type="RefSeq" id="XP_025414158.1"/>
    </source>
</evidence>
<evidence type="ECO:0000256" key="1">
    <source>
        <dbReference type="SAM" id="Phobius"/>
    </source>
</evidence>
<sequence>MVTEGLPGLTTTEALRILYNEISKLRNDIKEQQTQGGKDKLWIQDALKYNSPFTSICWITALIIFVCGFTFIIISFVYDELWYLFDDGILLLVLLIINLATVLWDNKLRHEEMFIKLDHVMKKLNYYKDKCIWKKDNYPHLCMPYSPSVTLQWTQRDGVLVNLPWALLVKGDVVLLKPGQTSPCHVSRLREKDKWAPAELTRWEIFNPDISSSMTNKTTVPTMVSRNPLKNVAYILNETPYLNNLKLALELSQKRPCSFYTKCLYLLQIIFIQKFALASFLGSIVLTVWWRWSYITLWLKSGSWVSMFIVIPISVLIPLLPLMLPIAWALMTCYGNAVLQSSTIVQKNKDIFEETETEVKNHSLEFSLEYLWKNFYSCVLGNANFLHRSTNLLHVMGSVTALCCVDKKGILSWPNPTAEKVFFLQNPSKSSSRSSFVDHNCKETQRKCYDGSLHTQENYAVEVLDLTHDRGSAWRLQFDDASWSNHISSLKPLGLAVLLNTCNPSTHAHYAQFCAHVSCQALYSEVLVPVTNRRCLCELARQIGFSESADDIFELQLQLSTYRHVQADAVRRDIKFARSLPNTTKLKFPFPHMVCVGLRERSIGKAATSLQLFSQGTADIILDACIDFWDGHDLSPVSPSVRKKVLDFYQRNSLTAYCTAFSYRPLPLPPDKSFSEIYLELPADCRKLYSKLCRSPTPHPWTSNTHSVRQPQFHSSDSLLFGDCNEYNSKDVSCCFETQCNQIFLGMVTMQYQPQYDMVQLIELLERACIRFVHFSKENELRSRVFSEKMGLESGWNCHISLLGDSQTRTRLDPSEGAATCDDETSFLIPLTSTSQSKKKLAEYEHNLSVDCFPPLNINCAALNMSRTISMSAPTALNMDYAQVTIEHDGEKIIKPMLVQKDSILNDNSNVIDIEKSGDEWHSLSCMSDSTDQSVPVNFDMYNRAKLPRGIENIRPHLECIDNVPLLVSLFTDCTPEATKEMISIMQQYGEVVCVLGSSPNAENIGIFMQADASLAIEPIYPQVCQRISIMHQPNPIDAPISPVGLSELLNSLPCCLTLNRQDPLPVYHLIMEGRYLTQGIWNCVQFWTSCMVSLSFLQLLAIALVLPPILSVGQVLWLTCVVVPLLSVSLVGGPTDPGVMQKPTGKNQCSITTELSYYVMWFYGLKFLPVVINTVLLFIWSLSQACDLILNTSTTNNATTEIQQCWYVYPDPKETEWGGWSKFEPTIVSVQRLMLLFLVMNYVTVSLSFVHRDYLLWKRTIYLNKPYLITSIIIILVQSLYTIHYEYFDNSGDHISISKLSILILIAGLISLFLVFIINETVHWQEIRANVRYQKRARLDFGTKLGMNSPF</sequence>
<reference evidence="3" key="1">
    <citation type="submission" date="2025-08" db="UniProtKB">
        <authorList>
            <consortium name="RefSeq"/>
        </authorList>
    </citation>
    <scope>IDENTIFICATION</scope>
    <source>
        <tissue evidence="3">Whole body</tissue>
    </source>
</reference>
<protein>
    <submittedName>
        <fullName evidence="3">Transmembrane protein 94 isoform X1</fullName>
    </submittedName>
</protein>
<feature type="transmembrane region" description="Helical" evidence="1">
    <location>
        <begin position="1156"/>
        <end position="1181"/>
    </location>
</feature>
<evidence type="ECO:0000313" key="2">
    <source>
        <dbReference type="Proteomes" id="UP000694846"/>
    </source>
</evidence>
<feature type="transmembrane region" description="Helical" evidence="1">
    <location>
        <begin position="304"/>
        <end position="330"/>
    </location>
</feature>
<dbReference type="PANTHER" id="PTHR13219:SF6">
    <property type="entry name" value="TRANSMEMBRANE PROTEIN 94"/>
    <property type="match status" value="1"/>
</dbReference>
<keyword evidence="1" id="KW-1133">Transmembrane helix</keyword>
<dbReference type="PANTHER" id="PTHR13219">
    <property type="entry name" value="TRANSMEMBRANE PROTEIN 94"/>
    <property type="match status" value="1"/>
</dbReference>
<dbReference type="InterPro" id="IPR023298">
    <property type="entry name" value="ATPase_P-typ_TM_dom_sf"/>
</dbReference>
<dbReference type="RefSeq" id="XP_025414158.1">
    <property type="nucleotide sequence ID" value="XM_025558373.1"/>
</dbReference>
<proteinExistence type="predicted"/>
<gene>
    <name evidence="3" type="primary">LOC112686177</name>
</gene>
<feature type="transmembrane region" description="Helical" evidence="1">
    <location>
        <begin position="1298"/>
        <end position="1319"/>
    </location>
</feature>
<organism evidence="2 3">
    <name type="scientific">Sipha flava</name>
    <name type="common">yellow sugarcane aphid</name>
    <dbReference type="NCBI Taxonomy" id="143950"/>
    <lineage>
        <taxon>Eukaryota</taxon>
        <taxon>Metazoa</taxon>
        <taxon>Ecdysozoa</taxon>
        <taxon>Arthropoda</taxon>
        <taxon>Hexapoda</taxon>
        <taxon>Insecta</taxon>
        <taxon>Pterygota</taxon>
        <taxon>Neoptera</taxon>
        <taxon>Paraneoptera</taxon>
        <taxon>Hemiptera</taxon>
        <taxon>Sternorrhyncha</taxon>
        <taxon>Aphidomorpha</taxon>
        <taxon>Aphidoidea</taxon>
        <taxon>Aphididae</taxon>
        <taxon>Sipha</taxon>
    </lineage>
</organism>
<name>A0A8B8FUJ3_9HEMI</name>
<keyword evidence="2" id="KW-1185">Reference proteome</keyword>
<feature type="transmembrane region" description="Helical" evidence="1">
    <location>
        <begin position="264"/>
        <end position="292"/>
    </location>
</feature>
<keyword evidence="1 3" id="KW-0812">Transmembrane</keyword>
<feature type="transmembrane region" description="Helical" evidence="1">
    <location>
        <begin position="1085"/>
        <end position="1110"/>
    </location>
</feature>
<accession>A0A8B8FUJ3</accession>
<dbReference type="Gene3D" id="1.20.1110.10">
    <property type="entry name" value="Calcium-transporting ATPase, transmembrane domain"/>
    <property type="match status" value="1"/>
</dbReference>
<dbReference type="GeneID" id="112686177"/>
<dbReference type="OrthoDB" id="5568754at2759"/>
<dbReference type="InterPro" id="IPR039720">
    <property type="entry name" value="TMEM94"/>
</dbReference>
<feature type="transmembrane region" description="Helical" evidence="1">
    <location>
        <begin position="1268"/>
        <end position="1286"/>
    </location>
</feature>
<feature type="transmembrane region" description="Helical" evidence="1">
    <location>
        <begin position="1234"/>
        <end position="1256"/>
    </location>
</feature>
<dbReference type="SUPFAM" id="SSF81665">
    <property type="entry name" value="Calcium ATPase, transmembrane domain M"/>
    <property type="match status" value="1"/>
</dbReference>
<keyword evidence="1" id="KW-0472">Membrane</keyword>
<feature type="transmembrane region" description="Helical" evidence="1">
    <location>
        <begin position="84"/>
        <end position="104"/>
    </location>
</feature>
<feature type="transmembrane region" description="Helical" evidence="1">
    <location>
        <begin position="1116"/>
        <end position="1135"/>
    </location>
</feature>
<dbReference type="Proteomes" id="UP000694846">
    <property type="component" value="Unplaced"/>
</dbReference>